<dbReference type="AlphaFoldDB" id="A0A7X1NDU5"/>
<dbReference type="InterPro" id="IPR002104">
    <property type="entry name" value="Integrase_catalytic"/>
</dbReference>
<dbReference type="NCBIfam" id="NF041502">
    <property type="entry name" value="integrase_1"/>
    <property type="match status" value="1"/>
</dbReference>
<dbReference type="GO" id="GO:0006310">
    <property type="term" value="P:DNA recombination"/>
    <property type="evidence" value="ECO:0007669"/>
    <property type="project" value="UniProtKB-KW"/>
</dbReference>
<dbReference type="Gene3D" id="1.10.443.10">
    <property type="entry name" value="Intergrase catalytic core"/>
    <property type="match status" value="1"/>
</dbReference>
<dbReference type="SUPFAM" id="SSF56349">
    <property type="entry name" value="DNA breaking-rejoining enzymes"/>
    <property type="match status" value="1"/>
</dbReference>
<reference evidence="3 4" key="1">
    <citation type="submission" date="2019-10" db="EMBL/GenBank/DDBJ databases">
        <title>Paraburkholderia sp. isolated from nodules of Mimosa pudica from Brazilian Atlantic Forest soils.</title>
        <authorList>
            <person name="Paulitsch F."/>
            <person name="Hungria M."/>
            <person name="Dall'Agnol R."/>
        </authorList>
    </citation>
    <scope>NUCLEOTIDE SEQUENCE [LARGE SCALE GENOMIC DNA]</scope>
    <source>
        <strain evidence="3 4">CNPSo 3157</strain>
    </source>
</reference>
<dbReference type="PROSITE" id="PS51898">
    <property type="entry name" value="TYR_RECOMBINASE"/>
    <property type="match status" value="1"/>
</dbReference>
<dbReference type="InterPro" id="IPR013762">
    <property type="entry name" value="Integrase-like_cat_sf"/>
</dbReference>
<organism evidence="3 4">
    <name type="scientific">Paraburkholderia franconis</name>
    <dbReference type="NCBI Taxonomy" id="2654983"/>
    <lineage>
        <taxon>Bacteria</taxon>
        <taxon>Pseudomonadati</taxon>
        <taxon>Pseudomonadota</taxon>
        <taxon>Betaproteobacteria</taxon>
        <taxon>Burkholderiales</taxon>
        <taxon>Burkholderiaceae</taxon>
        <taxon>Paraburkholderia</taxon>
    </lineage>
</organism>
<evidence type="ECO:0000313" key="4">
    <source>
        <dbReference type="Proteomes" id="UP000484381"/>
    </source>
</evidence>
<dbReference type="Proteomes" id="UP000484381">
    <property type="component" value="Unassembled WGS sequence"/>
</dbReference>
<keyword evidence="1" id="KW-0233">DNA recombination</keyword>
<dbReference type="GO" id="GO:0003677">
    <property type="term" value="F:DNA binding"/>
    <property type="evidence" value="ECO:0007669"/>
    <property type="project" value="InterPro"/>
</dbReference>
<dbReference type="InterPro" id="IPR048120">
    <property type="entry name" value="Integrase-like"/>
</dbReference>
<evidence type="ECO:0000313" key="3">
    <source>
        <dbReference type="EMBL" id="MPW19731.1"/>
    </source>
</evidence>
<accession>A0A7X1NDU5</accession>
<dbReference type="EMBL" id="WHNP01000022">
    <property type="protein sequence ID" value="MPW19731.1"/>
    <property type="molecule type" value="Genomic_DNA"/>
</dbReference>
<protein>
    <submittedName>
        <fullName evidence="3">Tyrosine-type recombinase/integrase</fullName>
    </submittedName>
</protein>
<evidence type="ECO:0000256" key="1">
    <source>
        <dbReference type="ARBA" id="ARBA00023172"/>
    </source>
</evidence>
<dbReference type="GO" id="GO:0015074">
    <property type="term" value="P:DNA integration"/>
    <property type="evidence" value="ECO:0007669"/>
    <property type="project" value="InterPro"/>
</dbReference>
<evidence type="ECO:0000259" key="2">
    <source>
        <dbReference type="PROSITE" id="PS51898"/>
    </source>
</evidence>
<dbReference type="InterPro" id="IPR011010">
    <property type="entry name" value="DNA_brk_join_enz"/>
</dbReference>
<gene>
    <name evidence="3" type="ORF">GCT13_23235</name>
</gene>
<proteinExistence type="predicted"/>
<comment type="caution">
    <text evidence="3">The sequence shown here is derived from an EMBL/GenBank/DDBJ whole genome shotgun (WGS) entry which is preliminary data.</text>
</comment>
<feature type="domain" description="Tyr recombinase" evidence="2">
    <location>
        <begin position="166"/>
        <end position="382"/>
    </location>
</feature>
<dbReference type="CDD" id="cd00397">
    <property type="entry name" value="DNA_BRE_C"/>
    <property type="match status" value="1"/>
</dbReference>
<name>A0A7X1NDU5_9BURK</name>
<dbReference type="RefSeq" id="WP_152762036.1">
    <property type="nucleotide sequence ID" value="NZ_WHNP01000022.1"/>
</dbReference>
<keyword evidence="4" id="KW-1185">Reference proteome</keyword>
<sequence>MSPKTEHSPATTITDALPERVFTRSGSSFDPRENVWEWVDGPFKARIDFGRYKRSFEAFILSLKRALLPFVKGHSAGYVMILHSAFVHFVENVRPRLKGEVTSQQISNYATKLSARDKHRLGTINGLFQKWVALGLYGVKPECATYLLEQRKPGNRKGDAVRTRNPVEGPLTEEEYTSLYATVNAAYGCDALPLWTLILTRLLLACGGRISQYASLKLCDFNCDTSVLSLPQAKKRDEHTRIEYLQFDISPQTGRLIADYVNRLRADGYDDTSALFPERLIMVRGPRRKLREIGDLFYGHCTPEALSQSFTRLMSGIAPPTSRLDFAPMPLAPVRFRYTYGTRLAEEGASRVVIANRLGHADLQHVEVYISASPKIVENIDKTMGTLLAPLAAAFKGQVVEDESSSTQKGAGGSRIIDFRVSREPIGSCTRNGQNCAFAKPVACYTCFRFEPWLDAQHGKVLERLSSEREKWSTDDRMAAVNDEPIRAVREVIELCAQVRAQRALHNSESAS</sequence>
<dbReference type="Pfam" id="PF00589">
    <property type="entry name" value="Phage_integrase"/>
    <property type="match status" value="1"/>
</dbReference>